<evidence type="ECO:0000313" key="2">
    <source>
        <dbReference type="Proteomes" id="UP000269301"/>
    </source>
</evidence>
<accession>A0A494ZRJ0</accession>
<reference evidence="1 2" key="1">
    <citation type="journal article" date="2016" name="Int. J. Syst. Evol. Microbiol.">
        <title>Oceanobacillus halophilus sp. nov., a novel moderately halophilic bacterium from a hypersaline lake.</title>
        <authorList>
            <person name="Amoozegar M.A."/>
            <person name="Bagheri M."/>
            <person name="Makhdoumi A."/>
            <person name="Nikou M.M."/>
            <person name="Fazeli S.A.S."/>
            <person name="Schumann P."/>
            <person name="Sproer C."/>
            <person name="Sanchez-Porro C."/>
            <person name="Ventosa A."/>
        </authorList>
    </citation>
    <scope>NUCLEOTIDE SEQUENCE [LARGE SCALE GENOMIC DNA]</scope>
    <source>
        <strain evidence="1 2">DSM 23996</strain>
    </source>
</reference>
<keyword evidence="2" id="KW-1185">Reference proteome</keyword>
<dbReference type="AlphaFoldDB" id="A0A494ZRJ0"/>
<dbReference type="InterPro" id="IPR053162">
    <property type="entry name" value="DnaD"/>
</dbReference>
<dbReference type="EMBL" id="RBZP01000032">
    <property type="protein sequence ID" value="RKQ28335.1"/>
    <property type="molecule type" value="Genomic_DNA"/>
</dbReference>
<organism evidence="1 2">
    <name type="scientific">Oceanobacillus halophilus</name>
    <dbReference type="NCBI Taxonomy" id="930130"/>
    <lineage>
        <taxon>Bacteria</taxon>
        <taxon>Bacillati</taxon>
        <taxon>Bacillota</taxon>
        <taxon>Bacilli</taxon>
        <taxon>Bacillales</taxon>
        <taxon>Bacillaceae</taxon>
        <taxon>Oceanobacillus</taxon>
    </lineage>
</organism>
<name>A0A494ZRJ0_9BACI</name>
<dbReference type="PANTHER" id="PTHR37293:SF5">
    <property type="entry name" value="DNA REPLICATION PROTEIN"/>
    <property type="match status" value="1"/>
</dbReference>
<dbReference type="Proteomes" id="UP000269301">
    <property type="component" value="Unassembled WGS sequence"/>
</dbReference>
<proteinExistence type="predicted"/>
<protein>
    <submittedName>
        <fullName evidence="1">Replication protein</fullName>
    </submittedName>
</protein>
<dbReference type="RefSeq" id="WP_121206155.1">
    <property type="nucleotide sequence ID" value="NZ_RBZP01000032.1"/>
</dbReference>
<comment type="caution">
    <text evidence="1">The sequence shown here is derived from an EMBL/GenBank/DDBJ whole genome shotgun (WGS) entry which is preliminary data.</text>
</comment>
<dbReference type="PANTHER" id="PTHR37293">
    <property type="entry name" value="PHAGE REPLICATION PROTEIN-RELATED"/>
    <property type="match status" value="1"/>
</dbReference>
<gene>
    <name evidence="1" type="ORF">D8M06_18990</name>
</gene>
<evidence type="ECO:0000313" key="1">
    <source>
        <dbReference type="EMBL" id="RKQ28335.1"/>
    </source>
</evidence>
<dbReference type="OrthoDB" id="3199595at2"/>
<sequence>MAKYRQVHIEFWQDGFVLDLTPEEKYFYLYLMTNSKTTQCGIYELPLRIIEIETGYNRETVWKLLERFQEYGKILYEKSTKEIMIMNWIKFNWINSPKVISFIKKELEKVKTPYFIKLFHEKCQAYGYRIDRVSIDSVEEREKEIEREGEDNNIHDLFLHYLSKNIICHKKLTDPMRRAIQARLKDYSLEDLKKAIDNYATVYDSDDHWFTHKYPLADFMRDKDVRKFLDEADPVNNFRRREKNVDQLDASLLELLDGEDKGI</sequence>